<keyword evidence="3" id="KW-1185">Reference proteome</keyword>
<name>A0A8H4J4Q5_9PEZI</name>
<dbReference type="InterPro" id="IPR000719">
    <property type="entry name" value="Prot_kinase_dom"/>
</dbReference>
<dbReference type="Gene3D" id="3.30.200.20">
    <property type="entry name" value="Phosphorylase Kinase, domain 1"/>
    <property type="match status" value="1"/>
</dbReference>
<dbReference type="EMBL" id="WWBZ02000001">
    <property type="protein sequence ID" value="KAF4313176.1"/>
    <property type="molecule type" value="Genomic_DNA"/>
</dbReference>
<evidence type="ECO:0000313" key="3">
    <source>
        <dbReference type="Proteomes" id="UP000572817"/>
    </source>
</evidence>
<proteinExistence type="predicted"/>
<reference evidence="2" key="1">
    <citation type="submission" date="2020-04" db="EMBL/GenBank/DDBJ databases">
        <title>Genome Assembly and Annotation of Botryosphaeria dothidea sdau 11-99, a Latent Pathogen of Apple Fruit Ring Rot in China.</title>
        <authorList>
            <person name="Yu C."/>
            <person name="Diao Y."/>
            <person name="Lu Q."/>
            <person name="Zhao J."/>
            <person name="Cui S."/>
            <person name="Peng C."/>
            <person name="He B."/>
            <person name="Liu H."/>
        </authorList>
    </citation>
    <scope>NUCLEOTIDE SEQUENCE [LARGE SCALE GENOMIC DNA]</scope>
    <source>
        <strain evidence="2">Sdau11-99</strain>
    </source>
</reference>
<comment type="caution">
    <text evidence="2">The sequence shown here is derived from an EMBL/GenBank/DDBJ whole genome shotgun (WGS) entry which is preliminary data.</text>
</comment>
<evidence type="ECO:0000313" key="2">
    <source>
        <dbReference type="EMBL" id="KAF4313176.1"/>
    </source>
</evidence>
<dbReference type="OrthoDB" id="4062651at2759"/>
<organism evidence="2 3">
    <name type="scientific">Botryosphaeria dothidea</name>
    <dbReference type="NCBI Taxonomy" id="55169"/>
    <lineage>
        <taxon>Eukaryota</taxon>
        <taxon>Fungi</taxon>
        <taxon>Dikarya</taxon>
        <taxon>Ascomycota</taxon>
        <taxon>Pezizomycotina</taxon>
        <taxon>Dothideomycetes</taxon>
        <taxon>Dothideomycetes incertae sedis</taxon>
        <taxon>Botryosphaeriales</taxon>
        <taxon>Botryosphaeriaceae</taxon>
        <taxon>Botryosphaeria</taxon>
    </lineage>
</organism>
<gene>
    <name evidence="2" type="ORF">GTA08_BOTSDO01228</name>
</gene>
<dbReference type="AlphaFoldDB" id="A0A8H4J4Q5"/>
<accession>A0A8H4J4Q5</accession>
<evidence type="ECO:0000259" key="1">
    <source>
        <dbReference type="PROSITE" id="PS50011"/>
    </source>
</evidence>
<dbReference type="PROSITE" id="PS50011">
    <property type="entry name" value="PROTEIN_KINASE_DOM"/>
    <property type="match status" value="1"/>
</dbReference>
<keyword evidence="2" id="KW-0418">Kinase</keyword>
<dbReference type="GO" id="GO:0005524">
    <property type="term" value="F:ATP binding"/>
    <property type="evidence" value="ECO:0007669"/>
    <property type="project" value="InterPro"/>
</dbReference>
<protein>
    <submittedName>
        <fullName evidence="2">Calcium/calmodulin-dependent protein kinase type 1G</fullName>
    </submittedName>
</protein>
<dbReference type="GO" id="GO:0004672">
    <property type="term" value="F:protein kinase activity"/>
    <property type="evidence" value="ECO:0007669"/>
    <property type="project" value="InterPro"/>
</dbReference>
<dbReference type="InterPro" id="IPR011009">
    <property type="entry name" value="Kinase-like_dom_sf"/>
</dbReference>
<feature type="domain" description="Protein kinase" evidence="1">
    <location>
        <begin position="145"/>
        <end position="231"/>
    </location>
</feature>
<keyword evidence="2" id="KW-0808">Transferase</keyword>
<dbReference type="SUPFAM" id="SSF56112">
    <property type="entry name" value="Protein kinase-like (PK-like)"/>
    <property type="match status" value="1"/>
</dbReference>
<dbReference type="Proteomes" id="UP000572817">
    <property type="component" value="Unassembled WGS sequence"/>
</dbReference>
<sequence length="231" mass="25914">MSMDATAAAPASASALSIEGLEKVVVPVFESISRAAAKNDVLGESVFDKISGLLRLVGKHAWADRPRTYTILRLTNRVDAMSFFVHNGFLDIQLPYSDCRLPAELTRESRQLFLEKQAVVLTGANELELETGRHRHLKVDGDTFFSIVNYLGAGKFGRVDHVRSKLSLEEYARKKIARARTFSGDKAAMRMFENEPTNLKRLRHHHLVTFVGSYTDPRYIGMLTTPVAELY</sequence>